<evidence type="ECO:0000259" key="7">
    <source>
        <dbReference type="PROSITE" id="PS50059"/>
    </source>
</evidence>
<evidence type="ECO:0000256" key="1">
    <source>
        <dbReference type="ARBA" id="ARBA00000971"/>
    </source>
</evidence>
<dbReference type="SUPFAM" id="SSF54534">
    <property type="entry name" value="FKBP-like"/>
    <property type="match status" value="1"/>
</dbReference>
<protein>
    <recommendedName>
        <fullName evidence="6">Peptidyl-prolyl cis-trans isomerase</fullName>
        <ecNumber evidence="6">5.2.1.8</ecNumber>
    </recommendedName>
</protein>
<evidence type="ECO:0000313" key="8">
    <source>
        <dbReference type="EMBL" id="EDS14912.1"/>
    </source>
</evidence>
<dbReference type="InterPro" id="IPR046357">
    <property type="entry name" value="PPIase_dom_sf"/>
</dbReference>
<gene>
    <name evidence="8" type="ORF">BACSTE_02602</name>
</gene>
<comment type="similarity">
    <text evidence="2 6">Belongs to the FKBP-type PPIase family.</text>
</comment>
<comment type="caution">
    <text evidence="8">The sequence shown here is derived from an EMBL/GenBank/DDBJ whole genome shotgun (WGS) entry which is preliminary data.</text>
</comment>
<evidence type="ECO:0000313" key="9">
    <source>
        <dbReference type="Proteomes" id="UP000004713"/>
    </source>
</evidence>
<dbReference type="Gene3D" id="3.10.50.40">
    <property type="match status" value="1"/>
</dbReference>
<dbReference type="GO" id="GO:0003755">
    <property type="term" value="F:peptidyl-prolyl cis-trans isomerase activity"/>
    <property type="evidence" value="ECO:0007669"/>
    <property type="project" value="UniProtKB-UniRule"/>
</dbReference>
<keyword evidence="4 5" id="KW-0413">Isomerase</keyword>
<dbReference type="EMBL" id="ABFZ02000020">
    <property type="protein sequence ID" value="EDS14912.1"/>
    <property type="molecule type" value="Genomic_DNA"/>
</dbReference>
<dbReference type="EC" id="5.2.1.8" evidence="6"/>
<proteinExistence type="inferred from homology"/>
<dbReference type="PANTHER" id="PTHR43811:SF19">
    <property type="entry name" value="39 KDA FK506-BINDING NUCLEAR PROTEIN"/>
    <property type="match status" value="1"/>
</dbReference>
<evidence type="ECO:0000256" key="4">
    <source>
        <dbReference type="ARBA" id="ARBA00023235"/>
    </source>
</evidence>
<dbReference type="AlphaFoldDB" id="B0NSY6"/>
<dbReference type="PANTHER" id="PTHR43811">
    <property type="entry name" value="FKBP-TYPE PEPTIDYL-PROLYL CIS-TRANS ISOMERASE FKPA"/>
    <property type="match status" value="1"/>
</dbReference>
<dbReference type="Proteomes" id="UP000004713">
    <property type="component" value="Unassembled WGS sequence"/>
</dbReference>
<name>B0NSY6_BACSE</name>
<dbReference type="eggNOG" id="COG0545">
    <property type="taxonomic scope" value="Bacteria"/>
</dbReference>
<comment type="catalytic activity">
    <reaction evidence="1 5 6">
        <text>[protein]-peptidylproline (omega=180) = [protein]-peptidylproline (omega=0)</text>
        <dbReference type="Rhea" id="RHEA:16237"/>
        <dbReference type="Rhea" id="RHEA-COMP:10747"/>
        <dbReference type="Rhea" id="RHEA-COMP:10748"/>
        <dbReference type="ChEBI" id="CHEBI:83833"/>
        <dbReference type="ChEBI" id="CHEBI:83834"/>
        <dbReference type="EC" id="5.2.1.8"/>
    </reaction>
</comment>
<evidence type="ECO:0000256" key="6">
    <source>
        <dbReference type="RuleBase" id="RU003915"/>
    </source>
</evidence>
<dbReference type="HOGENOM" id="CLU_013615_7_1_10"/>
<evidence type="ECO:0000256" key="3">
    <source>
        <dbReference type="ARBA" id="ARBA00023110"/>
    </source>
</evidence>
<dbReference type="PROSITE" id="PS50059">
    <property type="entry name" value="FKBP_PPIASE"/>
    <property type="match status" value="1"/>
</dbReference>
<evidence type="ECO:0000256" key="5">
    <source>
        <dbReference type="PROSITE-ProRule" id="PRU00277"/>
    </source>
</evidence>
<dbReference type="InterPro" id="IPR001179">
    <property type="entry name" value="PPIase_FKBP_dom"/>
</dbReference>
<reference evidence="8 9" key="1">
    <citation type="submission" date="2007-11" db="EMBL/GenBank/DDBJ databases">
        <title>Draft genome sequence of Bacteroides stercoris(ATCC 43183).</title>
        <authorList>
            <person name="Sudarsanam P."/>
            <person name="Ley R."/>
            <person name="Guruge J."/>
            <person name="Turnbaugh P.J."/>
            <person name="Mahowald M."/>
            <person name="Liep D."/>
            <person name="Gordon J."/>
        </authorList>
    </citation>
    <scope>NUCLEOTIDE SEQUENCE [LARGE SCALE GENOMIC DNA]</scope>
    <source>
        <strain evidence="8 9">ATCC 43183</strain>
    </source>
</reference>
<sequence>MPNNSNPVIYNQMKRPFLLFLPFLLFIAGAFVACEEVEEAGKYDNWVPRNEAFIDSIKGKTGDNIVASLEDAEKMEIGTLYAISVPTSGTGVNGTLRPQYVYCKKLWKTDSGAYPLFTEKVSVFYRGTFITGEEFDGNFDGFGATDREIPLPLSDPLSENSPESKWPTAFNSPSEFVVSKVIAGWTWALQYMRVGERWMLYIPWQSGYGASGSSSGDIPGYTSLTFDVCLEGIAD</sequence>
<evidence type="ECO:0000256" key="2">
    <source>
        <dbReference type="ARBA" id="ARBA00006577"/>
    </source>
</evidence>
<reference evidence="8 9" key="2">
    <citation type="submission" date="2007-11" db="EMBL/GenBank/DDBJ databases">
        <authorList>
            <person name="Fulton L."/>
            <person name="Clifton S."/>
            <person name="Fulton B."/>
            <person name="Xu J."/>
            <person name="Minx P."/>
            <person name="Pepin K.H."/>
            <person name="Johnson M."/>
            <person name="Thiruvilangam P."/>
            <person name="Bhonagiri V."/>
            <person name="Nash W.E."/>
            <person name="Mardis E.R."/>
            <person name="Wilson R.K."/>
        </authorList>
    </citation>
    <scope>NUCLEOTIDE SEQUENCE [LARGE SCALE GENOMIC DNA]</scope>
    <source>
        <strain evidence="8 9">ATCC 43183</strain>
    </source>
</reference>
<keyword evidence="3 5" id="KW-0697">Rotamase</keyword>
<feature type="domain" description="PPIase FKBP-type" evidence="7">
    <location>
        <begin position="118"/>
        <end position="234"/>
    </location>
</feature>
<accession>B0NSY6</accession>
<organism evidence="8 9">
    <name type="scientific">Bacteroides stercoris ATCC 43183</name>
    <dbReference type="NCBI Taxonomy" id="449673"/>
    <lineage>
        <taxon>Bacteria</taxon>
        <taxon>Pseudomonadati</taxon>
        <taxon>Bacteroidota</taxon>
        <taxon>Bacteroidia</taxon>
        <taxon>Bacteroidales</taxon>
        <taxon>Bacteroidaceae</taxon>
        <taxon>Bacteroides</taxon>
    </lineage>
</organism>
<dbReference type="Pfam" id="PF00254">
    <property type="entry name" value="FKBP_C"/>
    <property type="match status" value="1"/>
</dbReference>